<evidence type="ECO:0000313" key="11">
    <source>
        <dbReference type="Proteomes" id="UP000217790"/>
    </source>
</evidence>
<name>A0A2H3CMK1_ARMGA</name>
<evidence type="ECO:0000256" key="8">
    <source>
        <dbReference type="ARBA" id="ARBA00023136"/>
    </source>
</evidence>
<dbReference type="PANTHER" id="PTHR13121:SF0">
    <property type="entry name" value="PHOSPHATIDYLINOSITOL GLYCAN ANCHOR BIOSYNTHESIS CLASS U PROTEIN"/>
    <property type="match status" value="1"/>
</dbReference>
<evidence type="ECO:0000256" key="2">
    <source>
        <dbReference type="ARBA" id="ARBA00004687"/>
    </source>
</evidence>
<protein>
    <submittedName>
        <fullName evidence="10">Uncharacterized protein</fullName>
    </submittedName>
</protein>
<proteinExistence type="inferred from homology"/>
<feature type="transmembrane region" description="Helical" evidence="9">
    <location>
        <begin position="55"/>
        <end position="82"/>
    </location>
</feature>
<comment type="pathway">
    <text evidence="2">Glycolipid biosynthesis; glycosylphosphatidylinositol-anchor biosynthesis.</text>
</comment>
<organism evidence="10 11">
    <name type="scientific">Armillaria gallica</name>
    <name type="common">Bulbous honey fungus</name>
    <name type="synonym">Armillaria bulbosa</name>
    <dbReference type="NCBI Taxonomy" id="47427"/>
    <lineage>
        <taxon>Eukaryota</taxon>
        <taxon>Fungi</taxon>
        <taxon>Dikarya</taxon>
        <taxon>Basidiomycota</taxon>
        <taxon>Agaricomycotina</taxon>
        <taxon>Agaricomycetes</taxon>
        <taxon>Agaricomycetidae</taxon>
        <taxon>Agaricales</taxon>
        <taxon>Marasmiineae</taxon>
        <taxon>Physalacriaceae</taxon>
        <taxon>Armillaria</taxon>
    </lineage>
</organism>
<evidence type="ECO:0000256" key="1">
    <source>
        <dbReference type="ARBA" id="ARBA00004477"/>
    </source>
</evidence>
<sequence length="151" mass="16999">MPPEASLLDELLSNDVAGAKEEAAVPHWASIGRRMRSTLPLAYLTLPDLTPNPGLWWHFFIEMFDHFCPFFLTLFSVHLLIYIAPICIKFQHDTLYATFLLVGVLDIFKAYPTPSDHPSTDQMAVPLLFLDAYHPSAPLARKPSNEASMIT</sequence>
<dbReference type="PANTHER" id="PTHR13121">
    <property type="entry name" value="GPI TRANSAMIDASE COMPONENT PIG-U"/>
    <property type="match status" value="1"/>
</dbReference>
<keyword evidence="4" id="KW-0337">GPI-anchor biosynthesis</keyword>
<dbReference type="GO" id="GO:0042765">
    <property type="term" value="C:GPI-anchor transamidase complex"/>
    <property type="evidence" value="ECO:0007669"/>
    <property type="project" value="InterPro"/>
</dbReference>
<dbReference type="OrthoDB" id="549017at2759"/>
<dbReference type="Pfam" id="PF06728">
    <property type="entry name" value="PIG-U"/>
    <property type="match status" value="1"/>
</dbReference>
<dbReference type="AlphaFoldDB" id="A0A2H3CMK1"/>
<keyword evidence="6" id="KW-0256">Endoplasmic reticulum</keyword>
<keyword evidence="8 9" id="KW-0472">Membrane</keyword>
<keyword evidence="11" id="KW-1185">Reference proteome</keyword>
<evidence type="ECO:0000256" key="9">
    <source>
        <dbReference type="SAM" id="Phobius"/>
    </source>
</evidence>
<keyword evidence="5 9" id="KW-0812">Transmembrane</keyword>
<evidence type="ECO:0000313" key="10">
    <source>
        <dbReference type="EMBL" id="PBK80432.1"/>
    </source>
</evidence>
<evidence type="ECO:0000256" key="5">
    <source>
        <dbReference type="ARBA" id="ARBA00022692"/>
    </source>
</evidence>
<gene>
    <name evidence="10" type="ORF">ARMGADRAFT_1092224</name>
</gene>
<evidence type="ECO:0000256" key="3">
    <source>
        <dbReference type="ARBA" id="ARBA00010026"/>
    </source>
</evidence>
<dbReference type="InParanoid" id="A0A2H3CMK1"/>
<evidence type="ECO:0000256" key="4">
    <source>
        <dbReference type="ARBA" id="ARBA00022502"/>
    </source>
</evidence>
<dbReference type="InterPro" id="IPR009600">
    <property type="entry name" value="PIG-U"/>
</dbReference>
<evidence type="ECO:0000256" key="6">
    <source>
        <dbReference type="ARBA" id="ARBA00022824"/>
    </source>
</evidence>
<dbReference type="UniPathway" id="UPA00196"/>
<reference evidence="11" key="1">
    <citation type="journal article" date="2017" name="Nat. Ecol. Evol.">
        <title>Genome expansion and lineage-specific genetic innovations in the forest pathogenic fungi Armillaria.</title>
        <authorList>
            <person name="Sipos G."/>
            <person name="Prasanna A.N."/>
            <person name="Walter M.C."/>
            <person name="O'Connor E."/>
            <person name="Balint B."/>
            <person name="Krizsan K."/>
            <person name="Kiss B."/>
            <person name="Hess J."/>
            <person name="Varga T."/>
            <person name="Slot J."/>
            <person name="Riley R."/>
            <person name="Boka B."/>
            <person name="Rigling D."/>
            <person name="Barry K."/>
            <person name="Lee J."/>
            <person name="Mihaltcheva S."/>
            <person name="LaButti K."/>
            <person name="Lipzen A."/>
            <person name="Waldron R."/>
            <person name="Moloney N.M."/>
            <person name="Sperisen C."/>
            <person name="Kredics L."/>
            <person name="Vagvoelgyi C."/>
            <person name="Patrignani A."/>
            <person name="Fitzpatrick D."/>
            <person name="Nagy I."/>
            <person name="Doyle S."/>
            <person name="Anderson J.B."/>
            <person name="Grigoriev I.V."/>
            <person name="Gueldener U."/>
            <person name="Muensterkoetter M."/>
            <person name="Nagy L.G."/>
        </authorList>
    </citation>
    <scope>NUCLEOTIDE SEQUENCE [LARGE SCALE GENOMIC DNA]</scope>
    <source>
        <strain evidence="11">Ar21-2</strain>
    </source>
</reference>
<dbReference type="GO" id="GO:0006506">
    <property type="term" value="P:GPI anchor biosynthetic process"/>
    <property type="evidence" value="ECO:0007669"/>
    <property type="project" value="UniProtKB-UniPathway"/>
</dbReference>
<accession>A0A2H3CMK1</accession>
<dbReference type="Proteomes" id="UP000217790">
    <property type="component" value="Unassembled WGS sequence"/>
</dbReference>
<comment type="similarity">
    <text evidence="3">Belongs to the PIGU family.</text>
</comment>
<evidence type="ECO:0000256" key="7">
    <source>
        <dbReference type="ARBA" id="ARBA00022989"/>
    </source>
</evidence>
<dbReference type="STRING" id="47427.A0A2H3CMK1"/>
<dbReference type="GO" id="GO:0016255">
    <property type="term" value="P:attachment of GPI anchor to protein"/>
    <property type="evidence" value="ECO:0007669"/>
    <property type="project" value="InterPro"/>
</dbReference>
<keyword evidence="7 9" id="KW-1133">Transmembrane helix</keyword>
<dbReference type="EMBL" id="KZ293745">
    <property type="protein sequence ID" value="PBK80432.1"/>
    <property type="molecule type" value="Genomic_DNA"/>
</dbReference>
<comment type="subcellular location">
    <subcellularLocation>
        <location evidence="1">Endoplasmic reticulum membrane</location>
        <topology evidence="1">Multi-pass membrane protein</topology>
    </subcellularLocation>
</comment>